<name>A0A9Q0FKC1_9ROSI</name>
<evidence type="ECO:0000313" key="3">
    <source>
        <dbReference type="Proteomes" id="UP001141552"/>
    </source>
</evidence>
<sequence length="474" mass="54435">MAFASSYSLLRYSSCLRNLPYKTCNHHFLTNNNIIRKRTTAAAAASSSSSYSSLSSPNPSTLPSSDEKPILSQFPLLILPSFTDQYPYDRKIHINRLASFRFFNPATNHFTAQRTSLLDKIAEFVGHPVFSNRGWLTYLDFKDCSLFLANALSPSPLSQEDIITLPSFKTFKPFVPKEIEKIWRSPDTVPLSLGKIALSCPPTEDNCVAMLWLGDDLRLDRAYDDDGQYCRKYPRSEFAFCRIGDTRWTFLEREIKDDGDYRGTGQIVYSNRDKLFYTFYYDDDELEAFDLNNISSPASFKCPMEFPDNYLSEFEKDVCENLTGIRRYLAESPHGDLLWIRRNCVLLGKDGSILEYDEEYRSQTRHSCGGRYRSVHFRVYKLNMEKQIAEDFNLEGMAVFVGKNQSFCVSVDDHPGLSPNSIYFTDDLYRSSPDGGHDNGVYNLITHTLSPLFQPFEFKRIKPAPMWVYPDPSS</sequence>
<dbReference type="Proteomes" id="UP001141552">
    <property type="component" value="Unassembled WGS sequence"/>
</dbReference>
<accession>A0A9Q0FKC1</accession>
<proteinExistence type="predicted"/>
<reference evidence="2" key="2">
    <citation type="journal article" date="2023" name="Plants (Basel)">
        <title>Annotation of the Turnera subulata (Passifloraceae) Draft Genome Reveals the S-Locus Evolved after the Divergence of Turneroideae from Passifloroideae in a Stepwise Manner.</title>
        <authorList>
            <person name="Henning P.M."/>
            <person name="Roalson E.H."/>
            <person name="Mir W."/>
            <person name="McCubbin A.G."/>
            <person name="Shore J.S."/>
        </authorList>
    </citation>
    <scope>NUCLEOTIDE SEQUENCE</scope>
    <source>
        <strain evidence="2">F60SS</strain>
    </source>
</reference>
<evidence type="ECO:0000259" key="1">
    <source>
        <dbReference type="Pfam" id="PF03478"/>
    </source>
</evidence>
<comment type="caution">
    <text evidence="2">The sequence shown here is derived from an EMBL/GenBank/DDBJ whole genome shotgun (WGS) entry which is preliminary data.</text>
</comment>
<dbReference type="PANTHER" id="PTHR44259">
    <property type="entry name" value="OS07G0183000 PROTEIN-RELATED"/>
    <property type="match status" value="1"/>
</dbReference>
<reference evidence="2" key="1">
    <citation type="submission" date="2022-02" db="EMBL/GenBank/DDBJ databases">
        <authorList>
            <person name="Henning P.M."/>
            <person name="McCubbin A.G."/>
            <person name="Shore J.S."/>
        </authorList>
    </citation>
    <scope>NUCLEOTIDE SEQUENCE</scope>
    <source>
        <strain evidence="2">F60SS</strain>
        <tissue evidence="2">Leaves</tissue>
    </source>
</reference>
<dbReference type="InterPro" id="IPR005174">
    <property type="entry name" value="KIB1-4_b-propeller"/>
</dbReference>
<organism evidence="2 3">
    <name type="scientific">Turnera subulata</name>
    <dbReference type="NCBI Taxonomy" id="218843"/>
    <lineage>
        <taxon>Eukaryota</taxon>
        <taxon>Viridiplantae</taxon>
        <taxon>Streptophyta</taxon>
        <taxon>Embryophyta</taxon>
        <taxon>Tracheophyta</taxon>
        <taxon>Spermatophyta</taxon>
        <taxon>Magnoliopsida</taxon>
        <taxon>eudicotyledons</taxon>
        <taxon>Gunneridae</taxon>
        <taxon>Pentapetalae</taxon>
        <taxon>rosids</taxon>
        <taxon>fabids</taxon>
        <taxon>Malpighiales</taxon>
        <taxon>Passifloraceae</taxon>
        <taxon>Turnera</taxon>
    </lineage>
</organism>
<dbReference type="Pfam" id="PF03478">
    <property type="entry name" value="Beta-prop_KIB1-4"/>
    <property type="match status" value="1"/>
</dbReference>
<feature type="domain" description="KIB1-4 beta-propeller" evidence="1">
    <location>
        <begin position="130"/>
        <end position="443"/>
    </location>
</feature>
<gene>
    <name evidence="2" type="ORF">Tsubulata_021064</name>
</gene>
<dbReference type="OrthoDB" id="692399at2759"/>
<dbReference type="EMBL" id="JAKUCV010005030">
    <property type="protein sequence ID" value="KAJ4832988.1"/>
    <property type="molecule type" value="Genomic_DNA"/>
</dbReference>
<dbReference type="AlphaFoldDB" id="A0A9Q0FKC1"/>
<dbReference type="PANTHER" id="PTHR44259:SF37">
    <property type="entry name" value="DUF1618 DOMAIN-CONTAINING PROTEIN"/>
    <property type="match status" value="1"/>
</dbReference>
<protein>
    <recommendedName>
        <fullName evidence="1">KIB1-4 beta-propeller domain-containing protein</fullName>
    </recommendedName>
</protein>
<keyword evidence="3" id="KW-1185">Reference proteome</keyword>
<evidence type="ECO:0000313" key="2">
    <source>
        <dbReference type="EMBL" id="KAJ4832988.1"/>
    </source>
</evidence>
<dbReference type="InterPro" id="IPR050942">
    <property type="entry name" value="F-box_BR-signaling"/>
</dbReference>